<keyword evidence="2" id="KW-0732">Signal</keyword>
<keyword evidence="1" id="KW-1133">Transmembrane helix</keyword>
<comment type="caution">
    <text evidence="3">The sequence shown here is derived from an EMBL/GenBank/DDBJ whole genome shotgun (WGS) entry which is preliminary data.</text>
</comment>
<keyword evidence="4" id="KW-1185">Reference proteome</keyword>
<dbReference type="RefSeq" id="WP_146169079.1">
    <property type="nucleotide sequence ID" value="NZ_BOMO01000022.1"/>
</dbReference>
<organism evidence="3 4">
    <name type="scientific">Actinoplanes italicus</name>
    <dbReference type="NCBI Taxonomy" id="113567"/>
    <lineage>
        <taxon>Bacteria</taxon>
        <taxon>Bacillati</taxon>
        <taxon>Actinomycetota</taxon>
        <taxon>Actinomycetes</taxon>
        <taxon>Micromonosporales</taxon>
        <taxon>Micromonosporaceae</taxon>
        <taxon>Actinoplanes</taxon>
    </lineage>
</organism>
<accession>A0A2T0KHD9</accession>
<proteinExistence type="predicted"/>
<feature type="transmembrane region" description="Helical" evidence="1">
    <location>
        <begin position="41"/>
        <end position="60"/>
    </location>
</feature>
<dbReference type="Proteomes" id="UP000239415">
    <property type="component" value="Unassembled WGS sequence"/>
</dbReference>
<keyword evidence="1" id="KW-0812">Transmembrane</keyword>
<evidence type="ECO:0000256" key="1">
    <source>
        <dbReference type="SAM" id="Phobius"/>
    </source>
</evidence>
<protein>
    <submittedName>
        <fullName evidence="3">Uncharacterized protein</fullName>
    </submittedName>
</protein>
<evidence type="ECO:0000313" key="3">
    <source>
        <dbReference type="EMBL" id="PRX22854.1"/>
    </source>
</evidence>
<evidence type="ECO:0000313" key="4">
    <source>
        <dbReference type="Proteomes" id="UP000239415"/>
    </source>
</evidence>
<dbReference type="OrthoDB" id="3296901at2"/>
<reference evidence="3 4" key="1">
    <citation type="submission" date="2018-03" db="EMBL/GenBank/DDBJ databases">
        <title>Genomic Encyclopedia of Archaeal and Bacterial Type Strains, Phase II (KMG-II): from individual species to whole genera.</title>
        <authorList>
            <person name="Goeker M."/>
        </authorList>
    </citation>
    <scope>NUCLEOTIDE SEQUENCE [LARGE SCALE GENOMIC DNA]</scope>
    <source>
        <strain evidence="3 4">DSM 43146</strain>
    </source>
</reference>
<feature type="signal peptide" evidence="2">
    <location>
        <begin position="1"/>
        <end position="25"/>
    </location>
</feature>
<name>A0A2T0KHD9_9ACTN</name>
<dbReference type="EMBL" id="PVMZ01000004">
    <property type="protein sequence ID" value="PRX22854.1"/>
    <property type="molecule type" value="Genomic_DNA"/>
</dbReference>
<evidence type="ECO:0000256" key="2">
    <source>
        <dbReference type="SAM" id="SignalP"/>
    </source>
</evidence>
<feature type="chain" id="PRO_5015466998" evidence="2">
    <location>
        <begin position="26"/>
        <end position="158"/>
    </location>
</feature>
<dbReference type="AlphaFoldDB" id="A0A2T0KHD9"/>
<keyword evidence="1" id="KW-0472">Membrane</keyword>
<sequence length="158" mass="16242">MRRRTAIAAAAVVVATAGMASPAQASTARYYNSDETVRIVHNFLNGAAVGSVSCGITSVVNRMKKFKGKAGLASIAAYSGEISAKAAGTSATCKLAKQLALAAAWTAAVGRDGAPVFIEDSSHTDRCGIISKKITYSYRIGPSPARTLPFSGSVKVPC</sequence>
<gene>
    <name evidence="3" type="ORF">CLV67_104382</name>
</gene>